<evidence type="ECO:0000313" key="5">
    <source>
        <dbReference type="Proteomes" id="UP000326939"/>
    </source>
</evidence>
<dbReference type="InterPro" id="IPR005516">
    <property type="entry name" value="Remorin_C"/>
</dbReference>
<dbReference type="PANTHER" id="PTHR31471">
    <property type="entry name" value="OS02G0116800 PROTEIN"/>
    <property type="match status" value="1"/>
</dbReference>
<feature type="compositionally biased region" description="Basic and acidic residues" evidence="2">
    <location>
        <begin position="189"/>
        <end position="199"/>
    </location>
</feature>
<protein>
    <recommendedName>
        <fullName evidence="3">Remorin C-terminal domain-containing protein</fullName>
    </recommendedName>
</protein>
<comment type="similarity">
    <text evidence="1">Belongs to the remorin family.</text>
</comment>
<accession>A0A5N5MPI4</accession>
<evidence type="ECO:0000259" key="3">
    <source>
        <dbReference type="Pfam" id="PF03763"/>
    </source>
</evidence>
<dbReference type="Proteomes" id="UP000326939">
    <property type="component" value="Chromosome 5"/>
</dbReference>
<keyword evidence="5" id="KW-1185">Reference proteome</keyword>
<evidence type="ECO:0000256" key="1">
    <source>
        <dbReference type="ARBA" id="ARBA00005711"/>
    </source>
</evidence>
<feature type="domain" description="Remorin C-terminal" evidence="3">
    <location>
        <begin position="348"/>
        <end position="430"/>
    </location>
</feature>
<dbReference type="PANTHER" id="PTHR31471:SF2">
    <property type="entry name" value="REMORIN FAMILY PROTEIN"/>
    <property type="match status" value="1"/>
</dbReference>
<dbReference type="AlphaFoldDB" id="A0A5N5MPI4"/>
<dbReference type="Pfam" id="PF03763">
    <property type="entry name" value="Remorin_C"/>
    <property type="match status" value="1"/>
</dbReference>
<reference evidence="5" key="1">
    <citation type="journal article" date="2019" name="Gigascience">
        <title>De novo genome assembly of the endangered Acer yangbiense, a plant species with extremely small populations endemic to Yunnan Province, China.</title>
        <authorList>
            <person name="Yang J."/>
            <person name="Wariss H.M."/>
            <person name="Tao L."/>
            <person name="Zhang R."/>
            <person name="Yun Q."/>
            <person name="Hollingsworth P."/>
            <person name="Dao Z."/>
            <person name="Luo G."/>
            <person name="Guo H."/>
            <person name="Ma Y."/>
            <person name="Sun W."/>
        </authorList>
    </citation>
    <scope>NUCLEOTIDE SEQUENCE [LARGE SCALE GENOMIC DNA]</scope>
    <source>
        <strain evidence="5">cv. br00</strain>
    </source>
</reference>
<proteinExistence type="inferred from homology"/>
<organism evidence="4 5">
    <name type="scientific">Salix brachista</name>
    <dbReference type="NCBI Taxonomy" id="2182728"/>
    <lineage>
        <taxon>Eukaryota</taxon>
        <taxon>Viridiplantae</taxon>
        <taxon>Streptophyta</taxon>
        <taxon>Embryophyta</taxon>
        <taxon>Tracheophyta</taxon>
        <taxon>Spermatophyta</taxon>
        <taxon>Magnoliopsida</taxon>
        <taxon>eudicotyledons</taxon>
        <taxon>Gunneridae</taxon>
        <taxon>Pentapetalae</taxon>
        <taxon>rosids</taxon>
        <taxon>fabids</taxon>
        <taxon>Malpighiales</taxon>
        <taxon>Salicaceae</taxon>
        <taxon>Saliceae</taxon>
        <taxon>Salix</taxon>
    </lineage>
</organism>
<feature type="region of interest" description="Disordered" evidence="2">
    <location>
        <begin position="164"/>
        <end position="236"/>
    </location>
</feature>
<feature type="region of interest" description="Disordered" evidence="2">
    <location>
        <begin position="257"/>
        <end position="283"/>
    </location>
</feature>
<gene>
    <name evidence="4" type="ORF">DKX38_007878</name>
</gene>
<dbReference type="EMBL" id="VDCV01000005">
    <property type="protein sequence ID" value="KAB5556969.1"/>
    <property type="molecule type" value="Genomic_DNA"/>
</dbReference>
<evidence type="ECO:0000256" key="2">
    <source>
        <dbReference type="SAM" id="MobiDB-lite"/>
    </source>
</evidence>
<evidence type="ECO:0000313" key="4">
    <source>
        <dbReference type="EMBL" id="KAB5556969.1"/>
    </source>
</evidence>
<comment type="caution">
    <text evidence="4">The sequence shown here is derived from an EMBL/GenBank/DDBJ whole genome shotgun (WGS) entry which is preliminary data.</text>
</comment>
<feature type="region of interest" description="Disordered" evidence="2">
    <location>
        <begin position="25"/>
        <end position="49"/>
    </location>
</feature>
<feature type="compositionally biased region" description="Low complexity" evidence="2">
    <location>
        <begin position="164"/>
        <end position="175"/>
    </location>
</feature>
<feature type="compositionally biased region" description="Low complexity" evidence="2">
    <location>
        <begin position="206"/>
        <end position="221"/>
    </location>
</feature>
<sequence length="441" mass="48506">MKQNLLSSHSLGAFPSPGAAKYQENIGWSSERIPHPSSGSSRRHKSSLTPFYSGRALPSKWEDAERWICSPVLGYGVARSSQCHPLRRAKSKSGPINLPPGIGYYHSCSPSMGVLDGGTGRNCMENSPFSTGVLMPNGVGFHYSGGGLGGQGHVERLASAFSRSDLASESSSSSSRGEKPEGVDDADNIVDRIVSRRDMATQMSPGSSTHSSCRGRSSSPPSTDPVLEPQGDHPAQLEIREVQVDKRATVIRWSKSPGSRRIKSGQPDVVEFNPNAADSQSSSWDVSEEVSNFSKYVPFASFCFVPSSLEQTKFFRIRARNINLEITPLPAHSGLESRPLTPNIYLVHKQLEREEAKITAWENLQKAKADAAIRKLEMKLEKKRSSSMDKIMNKLRMARMKAEEMRSSMSFRQDQQVSQKSHKIKLARLTSLGSCFTCHAF</sequence>
<name>A0A5N5MPI4_9ROSI</name>